<organism evidence="3 4">
    <name type="scientific">Actinomadura rubrisoli</name>
    <dbReference type="NCBI Taxonomy" id="2530368"/>
    <lineage>
        <taxon>Bacteria</taxon>
        <taxon>Bacillati</taxon>
        <taxon>Actinomycetota</taxon>
        <taxon>Actinomycetes</taxon>
        <taxon>Streptosporangiales</taxon>
        <taxon>Thermomonosporaceae</taxon>
        <taxon>Actinomadura</taxon>
    </lineage>
</organism>
<gene>
    <name evidence="3" type="ORF">E1298_17160</name>
</gene>
<feature type="transmembrane region" description="Helical" evidence="2">
    <location>
        <begin position="192"/>
        <end position="215"/>
    </location>
</feature>
<dbReference type="Proteomes" id="UP000294513">
    <property type="component" value="Unassembled WGS sequence"/>
</dbReference>
<dbReference type="EMBL" id="SMKU01000078">
    <property type="protein sequence ID" value="TDD86720.1"/>
    <property type="molecule type" value="Genomic_DNA"/>
</dbReference>
<evidence type="ECO:0000256" key="2">
    <source>
        <dbReference type="SAM" id="Phobius"/>
    </source>
</evidence>
<evidence type="ECO:0000256" key="1">
    <source>
        <dbReference type="SAM" id="MobiDB-lite"/>
    </source>
</evidence>
<accession>A0A4R5BNH8</accession>
<reference evidence="3 4" key="1">
    <citation type="submission" date="2019-03" db="EMBL/GenBank/DDBJ databases">
        <title>Draft genome sequences of novel Actinobacteria.</title>
        <authorList>
            <person name="Sahin N."/>
            <person name="Ay H."/>
            <person name="Saygin H."/>
        </authorList>
    </citation>
    <scope>NUCLEOTIDE SEQUENCE [LARGE SCALE GENOMIC DNA]</scope>
    <source>
        <strain evidence="3 4">H3C3</strain>
    </source>
</reference>
<feature type="region of interest" description="Disordered" evidence="1">
    <location>
        <begin position="72"/>
        <end position="110"/>
    </location>
</feature>
<keyword evidence="2" id="KW-0472">Membrane</keyword>
<comment type="caution">
    <text evidence="3">The sequence shown here is derived from an EMBL/GenBank/DDBJ whole genome shotgun (WGS) entry which is preliminary data.</text>
</comment>
<keyword evidence="2" id="KW-0812">Transmembrane</keyword>
<dbReference type="OrthoDB" id="3474409at2"/>
<feature type="compositionally biased region" description="Acidic residues" evidence="1">
    <location>
        <begin position="81"/>
        <end position="99"/>
    </location>
</feature>
<sequence>MTGGLWTLDHDGHRLEVGTERTGWKQLARLYADGEQAGEATGGPLIKIPYGELTVQVWFDVRGLLDGQAARCHLAPPEPSEPSDTEGEEGKDDDADDGGGAEQGKIPFVPAEGTRAARREALALAHPALYASRHVVLATGKVLLPLLGLGALIKLLLAMVPWPDWSLPEIDPPSVPLPDVPWPDLPDVSLPLWLRVILATAKFWVPILFAIGVAAKEVERRKKQREQQEQKRQGQDDAEPAGPVSR</sequence>
<evidence type="ECO:0000313" key="4">
    <source>
        <dbReference type="Proteomes" id="UP000294513"/>
    </source>
</evidence>
<keyword evidence="4" id="KW-1185">Reference proteome</keyword>
<dbReference type="RefSeq" id="WP_131894348.1">
    <property type="nucleotide sequence ID" value="NZ_SMKU01000078.1"/>
</dbReference>
<evidence type="ECO:0000313" key="3">
    <source>
        <dbReference type="EMBL" id="TDD86720.1"/>
    </source>
</evidence>
<name>A0A4R5BNH8_9ACTN</name>
<dbReference type="AlphaFoldDB" id="A0A4R5BNH8"/>
<protein>
    <submittedName>
        <fullName evidence="3">Uncharacterized protein</fullName>
    </submittedName>
</protein>
<keyword evidence="2" id="KW-1133">Transmembrane helix</keyword>
<proteinExistence type="predicted"/>
<feature type="compositionally biased region" description="Basic and acidic residues" evidence="1">
    <location>
        <begin position="220"/>
        <end position="235"/>
    </location>
</feature>
<feature type="region of interest" description="Disordered" evidence="1">
    <location>
        <begin position="220"/>
        <end position="246"/>
    </location>
</feature>
<feature type="transmembrane region" description="Helical" evidence="2">
    <location>
        <begin position="142"/>
        <end position="162"/>
    </location>
</feature>